<feature type="region of interest" description="Disordered" evidence="1">
    <location>
        <begin position="66"/>
        <end position="122"/>
    </location>
</feature>
<comment type="caution">
    <text evidence="2">The sequence shown here is derived from an EMBL/GenBank/DDBJ whole genome shotgun (WGS) entry which is preliminary data.</text>
</comment>
<protein>
    <submittedName>
        <fullName evidence="2">Uncharacterized protein</fullName>
    </submittedName>
</protein>
<reference evidence="2 3" key="1">
    <citation type="journal article" date="2014" name="Genome Biol. Evol.">
        <title>The secreted proteins of Achlya hypogyna and Thraustotheca clavata identify the ancestral oomycete secretome and reveal gene acquisitions by horizontal gene transfer.</title>
        <authorList>
            <person name="Misner I."/>
            <person name="Blouin N."/>
            <person name="Leonard G."/>
            <person name="Richards T.A."/>
            <person name="Lane C.E."/>
        </authorList>
    </citation>
    <scope>NUCLEOTIDE SEQUENCE [LARGE SCALE GENOMIC DNA]</scope>
    <source>
        <strain evidence="2 3">ATCC 48635</strain>
    </source>
</reference>
<evidence type="ECO:0000313" key="2">
    <source>
        <dbReference type="EMBL" id="OQR98969.1"/>
    </source>
</evidence>
<dbReference type="Proteomes" id="UP000243579">
    <property type="component" value="Unassembled WGS sequence"/>
</dbReference>
<organism evidence="2 3">
    <name type="scientific">Achlya hypogyna</name>
    <name type="common">Oomycete</name>
    <name type="synonym">Protoachlya hypogyna</name>
    <dbReference type="NCBI Taxonomy" id="1202772"/>
    <lineage>
        <taxon>Eukaryota</taxon>
        <taxon>Sar</taxon>
        <taxon>Stramenopiles</taxon>
        <taxon>Oomycota</taxon>
        <taxon>Saprolegniomycetes</taxon>
        <taxon>Saprolegniales</taxon>
        <taxon>Achlyaceae</taxon>
        <taxon>Achlya</taxon>
    </lineage>
</organism>
<dbReference type="EMBL" id="JNBR01000075">
    <property type="protein sequence ID" value="OQR98969.1"/>
    <property type="molecule type" value="Genomic_DNA"/>
</dbReference>
<feature type="compositionally biased region" description="Polar residues" evidence="1">
    <location>
        <begin position="34"/>
        <end position="43"/>
    </location>
</feature>
<dbReference type="AlphaFoldDB" id="A0A1V9ZLU1"/>
<evidence type="ECO:0000313" key="3">
    <source>
        <dbReference type="Proteomes" id="UP000243579"/>
    </source>
</evidence>
<gene>
    <name evidence="2" type="ORF">ACHHYP_07444</name>
</gene>
<name>A0A1V9ZLU1_ACHHY</name>
<keyword evidence="3" id="KW-1185">Reference proteome</keyword>
<evidence type="ECO:0000256" key="1">
    <source>
        <dbReference type="SAM" id="MobiDB-lite"/>
    </source>
</evidence>
<sequence>MAPVPVPATSPQFQRVSLTSPVTIHSPLLAPISRQPSESSAHSASGPGSRRGSFIRMASKRIQSIHSRRLSYGDDLPPMTRSRRSSHAPTIGAASPSSSNGSFLADGAGSINEATPNGWDLS</sequence>
<accession>A0A1V9ZLU1</accession>
<feature type="region of interest" description="Disordered" evidence="1">
    <location>
        <begin position="27"/>
        <end position="54"/>
    </location>
</feature>
<proteinExistence type="predicted"/>